<evidence type="ECO:0000313" key="2">
    <source>
        <dbReference type="EMBL" id="TCO90273.1"/>
    </source>
</evidence>
<protein>
    <submittedName>
        <fullName evidence="2">Uncharacterized protein</fullName>
    </submittedName>
</protein>
<accession>A0A4R2LKG7</accession>
<gene>
    <name evidence="2" type="ORF">EV202_1171</name>
</gene>
<dbReference type="AlphaFoldDB" id="A0A4R2LKG7"/>
<name>A0A4R2LKG7_9BACE</name>
<organism evidence="2 3">
    <name type="scientific">Prevotella heparinolytica</name>
    <dbReference type="NCBI Taxonomy" id="28113"/>
    <lineage>
        <taxon>Bacteria</taxon>
        <taxon>Pseudomonadati</taxon>
        <taxon>Bacteroidota</taxon>
        <taxon>Bacteroidia</taxon>
        <taxon>Bacteroidales</taxon>
        <taxon>Bacteroidaceae</taxon>
        <taxon>Bacteroides</taxon>
    </lineage>
</organism>
<reference evidence="2 3" key="1">
    <citation type="submission" date="2019-03" db="EMBL/GenBank/DDBJ databases">
        <title>Genomic Encyclopedia of Type Strains, Phase IV (KMG-IV): sequencing the most valuable type-strain genomes for metagenomic binning, comparative biology and taxonomic classification.</title>
        <authorList>
            <person name="Goeker M."/>
        </authorList>
    </citation>
    <scope>NUCLEOTIDE SEQUENCE [LARGE SCALE GENOMIC DNA]</scope>
    <source>
        <strain evidence="2 3">DSM 23917</strain>
    </source>
</reference>
<sequence>LTEIDAHGVRAAAEVGFLPPGMPEGKQEKQEEEGSFHCL</sequence>
<evidence type="ECO:0000313" key="3">
    <source>
        <dbReference type="Proteomes" id="UP000295600"/>
    </source>
</evidence>
<dbReference type="EMBL" id="SLXB01000017">
    <property type="protein sequence ID" value="TCO90273.1"/>
    <property type="molecule type" value="Genomic_DNA"/>
</dbReference>
<feature type="non-terminal residue" evidence="2">
    <location>
        <position position="1"/>
    </location>
</feature>
<proteinExistence type="predicted"/>
<feature type="region of interest" description="Disordered" evidence="1">
    <location>
        <begin position="16"/>
        <end position="39"/>
    </location>
</feature>
<evidence type="ECO:0000256" key="1">
    <source>
        <dbReference type="SAM" id="MobiDB-lite"/>
    </source>
</evidence>
<comment type="caution">
    <text evidence="2">The sequence shown here is derived from an EMBL/GenBank/DDBJ whole genome shotgun (WGS) entry which is preliminary data.</text>
</comment>
<dbReference type="Proteomes" id="UP000295600">
    <property type="component" value="Unassembled WGS sequence"/>
</dbReference>
<feature type="compositionally biased region" description="Basic and acidic residues" evidence="1">
    <location>
        <begin position="25"/>
        <end position="39"/>
    </location>
</feature>